<feature type="compositionally biased region" description="Polar residues" evidence="2">
    <location>
        <begin position="2069"/>
        <end position="2089"/>
    </location>
</feature>
<feature type="region of interest" description="Disordered" evidence="2">
    <location>
        <begin position="3224"/>
        <end position="3290"/>
    </location>
</feature>
<protein>
    <submittedName>
        <fullName evidence="4">PH domain-containing protein</fullName>
    </submittedName>
</protein>
<dbReference type="Pfam" id="PF00169">
    <property type="entry name" value="PH"/>
    <property type="match status" value="1"/>
</dbReference>
<feature type="compositionally biased region" description="Polar residues" evidence="2">
    <location>
        <begin position="2244"/>
        <end position="2253"/>
    </location>
</feature>
<keyword evidence="5" id="KW-1185">Reference proteome</keyword>
<feature type="compositionally biased region" description="Basic and acidic residues" evidence="2">
    <location>
        <begin position="838"/>
        <end position="854"/>
    </location>
</feature>
<dbReference type="PANTHER" id="PTHR12752">
    <property type="entry name" value="PHOSPHOINOSITOL 3-PHOSPHATE-BINDING PROTEIN"/>
    <property type="match status" value="1"/>
</dbReference>
<feature type="region of interest" description="Disordered" evidence="2">
    <location>
        <begin position="1484"/>
        <end position="1581"/>
    </location>
</feature>
<reference evidence="5" key="1">
    <citation type="submission" date="2013-03" db="EMBL/GenBank/DDBJ databases">
        <title>The Genome Sequence of Anopheles minimus MINIMUS1.</title>
        <authorList>
            <consortium name="The Broad Institute Genomics Platform"/>
            <person name="Neafsey D.E."/>
            <person name="Walton C."/>
            <person name="Walker B."/>
            <person name="Young S.K."/>
            <person name="Zeng Q."/>
            <person name="Gargeya S."/>
            <person name="Fitzgerald M."/>
            <person name="Haas B."/>
            <person name="Abouelleil A."/>
            <person name="Allen A.W."/>
            <person name="Alvarado L."/>
            <person name="Arachchi H.M."/>
            <person name="Berlin A.M."/>
            <person name="Chapman S.B."/>
            <person name="Gainer-Dewar J."/>
            <person name="Goldberg J."/>
            <person name="Griggs A."/>
            <person name="Gujja S."/>
            <person name="Hansen M."/>
            <person name="Howarth C."/>
            <person name="Imamovic A."/>
            <person name="Ireland A."/>
            <person name="Larimer J."/>
            <person name="McCowan C."/>
            <person name="Murphy C."/>
            <person name="Pearson M."/>
            <person name="Poon T.W."/>
            <person name="Priest M."/>
            <person name="Roberts A."/>
            <person name="Saif S."/>
            <person name="Shea T."/>
            <person name="Sisk P."/>
            <person name="Sykes S."/>
            <person name="Wortman J."/>
            <person name="Nusbaum C."/>
            <person name="Birren B."/>
        </authorList>
    </citation>
    <scope>NUCLEOTIDE SEQUENCE [LARGE SCALE GENOMIC DNA]</scope>
    <source>
        <strain evidence="5">MINIMUS1</strain>
    </source>
</reference>
<dbReference type="InterPro" id="IPR001849">
    <property type="entry name" value="PH_domain"/>
</dbReference>
<dbReference type="PROSITE" id="PS50003">
    <property type="entry name" value="PH_DOMAIN"/>
    <property type="match status" value="1"/>
</dbReference>
<dbReference type="SMART" id="SM00233">
    <property type="entry name" value="PH"/>
    <property type="match status" value="1"/>
</dbReference>
<evidence type="ECO:0000259" key="3">
    <source>
        <dbReference type="PROSITE" id="PS50003"/>
    </source>
</evidence>
<feature type="compositionally biased region" description="Basic and acidic residues" evidence="2">
    <location>
        <begin position="1495"/>
        <end position="1514"/>
    </location>
</feature>
<feature type="compositionally biased region" description="Low complexity" evidence="2">
    <location>
        <begin position="2567"/>
        <end position="2579"/>
    </location>
</feature>
<keyword evidence="1" id="KW-0175">Coiled coil</keyword>
<feature type="compositionally biased region" description="Basic and acidic residues" evidence="2">
    <location>
        <begin position="2899"/>
        <end position="2919"/>
    </location>
</feature>
<feature type="compositionally biased region" description="Low complexity" evidence="2">
    <location>
        <begin position="484"/>
        <end position="499"/>
    </location>
</feature>
<dbReference type="Proteomes" id="UP000075920">
    <property type="component" value="Unassembled WGS sequence"/>
</dbReference>
<feature type="compositionally biased region" description="Polar residues" evidence="2">
    <location>
        <begin position="1"/>
        <end position="14"/>
    </location>
</feature>
<dbReference type="VEuPathDB" id="VectorBase:AMIN010766"/>
<feature type="region of interest" description="Disordered" evidence="2">
    <location>
        <begin position="681"/>
        <end position="709"/>
    </location>
</feature>
<feature type="region of interest" description="Disordered" evidence="2">
    <location>
        <begin position="2062"/>
        <end position="2089"/>
    </location>
</feature>
<feature type="compositionally biased region" description="Low complexity" evidence="2">
    <location>
        <begin position="3229"/>
        <end position="3240"/>
    </location>
</feature>
<feature type="compositionally biased region" description="Low complexity" evidence="2">
    <location>
        <begin position="276"/>
        <end position="297"/>
    </location>
</feature>
<feature type="compositionally biased region" description="Basic and acidic residues" evidence="2">
    <location>
        <begin position="3462"/>
        <end position="3471"/>
    </location>
</feature>
<reference evidence="4" key="2">
    <citation type="submission" date="2020-05" db="UniProtKB">
        <authorList>
            <consortium name="EnsemblMetazoa"/>
        </authorList>
    </citation>
    <scope>IDENTIFICATION</scope>
    <source>
        <strain evidence="4">MINIMUS1</strain>
    </source>
</reference>
<feature type="region of interest" description="Disordered" evidence="2">
    <location>
        <begin position="1906"/>
        <end position="1929"/>
    </location>
</feature>
<feature type="region of interest" description="Disordered" evidence="2">
    <location>
        <begin position="969"/>
        <end position="990"/>
    </location>
</feature>
<dbReference type="InterPro" id="IPR011993">
    <property type="entry name" value="PH-like_dom_sf"/>
</dbReference>
<feature type="compositionally biased region" description="Low complexity" evidence="2">
    <location>
        <begin position="811"/>
        <end position="834"/>
    </location>
</feature>
<dbReference type="InterPro" id="IPR057971">
    <property type="entry name" value="PKHA4-7_TBCA"/>
</dbReference>
<feature type="coiled-coil region" evidence="1">
    <location>
        <begin position="2632"/>
        <end position="2659"/>
    </location>
</feature>
<evidence type="ECO:0000256" key="1">
    <source>
        <dbReference type="SAM" id="Coils"/>
    </source>
</evidence>
<feature type="region of interest" description="Disordered" evidence="2">
    <location>
        <begin position="1125"/>
        <end position="1146"/>
    </location>
</feature>
<dbReference type="Gene3D" id="2.30.29.30">
    <property type="entry name" value="Pleckstrin-homology domain (PH domain)/Phosphotyrosine-binding domain (PTB)"/>
    <property type="match status" value="1"/>
</dbReference>
<accession>A0A182WK54</accession>
<dbReference type="SUPFAM" id="SSF50729">
    <property type="entry name" value="PH domain-like"/>
    <property type="match status" value="1"/>
</dbReference>
<feature type="region of interest" description="Disordered" evidence="2">
    <location>
        <begin position="2300"/>
        <end position="2327"/>
    </location>
</feature>
<feature type="region of interest" description="Disordered" evidence="2">
    <location>
        <begin position="2215"/>
        <end position="2253"/>
    </location>
</feature>
<feature type="coiled-coil region" evidence="1">
    <location>
        <begin position="2737"/>
        <end position="2764"/>
    </location>
</feature>
<feature type="compositionally biased region" description="Polar residues" evidence="2">
    <location>
        <begin position="443"/>
        <end position="454"/>
    </location>
</feature>
<feature type="coiled-coil region" evidence="1">
    <location>
        <begin position="2805"/>
        <end position="2832"/>
    </location>
</feature>
<feature type="region of interest" description="Disordered" evidence="2">
    <location>
        <begin position="3383"/>
        <end position="3406"/>
    </location>
</feature>
<dbReference type="CDD" id="cd13248">
    <property type="entry name" value="PH_PEPP1_2_3"/>
    <property type="match status" value="1"/>
</dbReference>
<organism evidence="4 5">
    <name type="scientific">Anopheles minimus</name>
    <dbReference type="NCBI Taxonomy" id="112268"/>
    <lineage>
        <taxon>Eukaryota</taxon>
        <taxon>Metazoa</taxon>
        <taxon>Ecdysozoa</taxon>
        <taxon>Arthropoda</taxon>
        <taxon>Hexapoda</taxon>
        <taxon>Insecta</taxon>
        <taxon>Pterygota</taxon>
        <taxon>Neoptera</taxon>
        <taxon>Endopterygota</taxon>
        <taxon>Diptera</taxon>
        <taxon>Nematocera</taxon>
        <taxon>Culicoidea</taxon>
        <taxon>Culicidae</taxon>
        <taxon>Anophelinae</taxon>
        <taxon>Anopheles</taxon>
    </lineage>
</organism>
<feature type="region of interest" description="Disordered" evidence="2">
    <location>
        <begin position="2889"/>
        <end position="2967"/>
    </location>
</feature>
<feature type="region of interest" description="Disordered" evidence="2">
    <location>
        <begin position="443"/>
        <end position="533"/>
    </location>
</feature>
<feature type="region of interest" description="Disordered" evidence="2">
    <location>
        <begin position="3455"/>
        <end position="3496"/>
    </location>
</feature>
<feature type="compositionally biased region" description="Low complexity" evidence="2">
    <location>
        <begin position="1910"/>
        <end position="1926"/>
    </location>
</feature>
<feature type="region of interest" description="Disordered" evidence="2">
    <location>
        <begin position="1287"/>
        <end position="1312"/>
    </location>
</feature>
<feature type="region of interest" description="Disordered" evidence="2">
    <location>
        <begin position="271"/>
        <end position="320"/>
    </location>
</feature>
<feature type="region of interest" description="Disordered" evidence="2">
    <location>
        <begin position="757"/>
        <end position="854"/>
    </location>
</feature>
<feature type="region of interest" description="Disordered" evidence="2">
    <location>
        <begin position="1"/>
        <end position="119"/>
    </location>
</feature>
<feature type="region of interest" description="Disordered" evidence="2">
    <location>
        <begin position="2566"/>
        <end position="2617"/>
    </location>
</feature>
<dbReference type="PANTHER" id="PTHR12752:SF9">
    <property type="entry name" value="KRAMER, ISOFORM I"/>
    <property type="match status" value="1"/>
</dbReference>
<sequence>MESKKLQQLQQANSHLAPMPQMKPPAGGGGGFQHPPPGGYDYGATAAAPGRSTMYPPNGSQYQGYGQHGQHGPSLRSPYSTGSPKSSLSTNSGALYGATDVGDLSSTSGGPSYHMAPGQQGLLLPHQQQFRSNTLGPGGGYGYDHQQQLYRVSSPSSGSGGAASGERERLYQTAPLVRSGVPGTPHSVTTNETDKIMRSHVPSYHGTADTGGPVIGMYGEEESLYHQKGGYPQGITSPPGANSEIIIQQNIPGQVVNQACQTQISSMVLAGNSGVPQQPQQQQVKSSPSDTLSSPSHDSSERRRGGGSGQQHTLKSPVTKRPANAPVALSGWLYKQGSDGLKVWRRRWFVLSEYVLYYYKGQEEEKLLGTVLLPSYKVSACFPEDKIYRKFAFKCEHANMRTFVFAAENGESMSQWVRALTLATMMIQHVGSEQEGNLNQQQQYGTNHSKNSATGGELLSSDSSGTGGPQSQGSNDTMKLIQQASGNGSSSSSGAGASGLNDSMSLPQPLYANAPPKPRRVNDAGYSSPSPEHTMLHDRYEQMVQHQQMLFPGVASGPQAIDPKHMSDYEDIYNLTMLSKSLPSNAAGPLEGMATGEGGVAAGGTSYKRPSSPLRYDSNGAFPPYMGSTLYNAGQFEHTLAAGTAPLPQHAQMRARPVPPNIPRPHSADFLDYEARHPLNQTVGGVTDEPSPVHRTPRPKSSLDINRTPDHYYYSEASYAEKMRLQSASYLQRAHNSATGASRKQQRSDELQGLFASGTMPREGLYRSGSGKLIQSQQQQQVEADYPIGSQSMPRPSATDRAATGVRPTVSSLKKQGSGTSQQQQQEQFARSASARLPRKEEDSSLRDGERKREESMKRLLEWKQRMLQSPLTKKIASQHSATMASAESLNPGSSTNVAGDRRHEDIYGMKSEDSLLRGDYYSSTYERQSIGDLTTIGSVAGRKHGGSVANIAQTSAFGSEMKLNGDYNSYSSDDEDGRKFTPAGRSSPLVSTVATKEVAEAPPPSHNLTPHNHSHQFSDYAAGSGSTDNTMHALTQSFYADTTGSGGDGKGRMLKPVTNAEMDRHCKMEQEKDHKPSGFVMIEQQEEDEDGLYEDSLVNHASVSASPNLSVDANVYENSFIKASTDRKNSESDAEKGQDADGRKRAELKDGVESGLVEHLVNSKALINDRLYSGKSSGGINGNGNRNKPSLTTEMIAAKQQEPQLQAYVPVYKHSLTSLSVTTALHSPLSNVMSEMGKEIPKETPSKVEVTLDNHDAGPEFQVDEKNADDGEDIFEYTDEDLDEALQQAEEQQEIEPGKEREKMPTTDGSSVELQNYGLSMDDELSMQIMEGHYMPMTPRKNLISSASSCTTLSLLNRHNSINQAGQLITSASSTGKLRPCESLTAMDILDSIQKSNEMQMCNAYDESTYIEMTKGALGKSVFATAEELRGTTYEMIMVPESSRSLSRATGNGGEAGMNRISADSEPLYMELSQLHSNISTLTKKDSKQGLIDRSTKRDEKLDTKSIDSEYSKKSQNNEASTELGGEKTSTMVRMKNAVTGGTGTLNKKKKKDKNWPDIVMQSSKTDDSDSESDAPDKLIDECKRLKKKNSAKEKKLSTITSDLQSKTMARSRFSLSDTFRPASYYLGASGSATPFGHGNSAGESSFDILLDSSDSDIVSPPPIPITSLPLDEPDGGGVDEGRMLLGTVDIPRYGDREKFRSSEAIDLIKSHHAQEKRQSVQSLITGTSSGGQSLAGSMNLSYGMRRESGSISSNRSSLRSSSQGLFAIGNAGVVGKQTRDSLTGQDRCYDGVSHASSEYELLVRDACANSVRLGSAMGARRDDSSARSSITLSETSGSIEWRSRSCMDVSIRNKRRPISGSSINCPIEMALDGLDGTAEIVGGELDSSRNNRFLSSAIIEDGKGSIGESNTEELNSNSSNFSQNGHDNSIYYENVDVPGTNVSELTSRNPSGPILSPLREKNLSLHDARCQSEYLSTVLEGHSLDVENASLLSAMDPDQQSSCTIRYDYDRSNQCNRTITPIDGGAHSVATDAIHSRNNSTLSSEGAPYYYSDLQTARSRDEDSIQHQRQVSNDRSATSIGSSHTSPTALYAAGDTLNNQRDPGGLRKHTTGSIFHIHNPLNTLKTANLLLHASANEKHADIDRKNLYESDRIGQKDVNKTIAASLAAGVGKTVGMPAGRSSSSLSVNAYKDGSSTLSRQSTGSFCSTTIHHQEIAHSPQSRTSGDPVPGCSNSRRDGFQQLLDTSGGNISSGDQLWEEDTLWRDNLRRVSHIHAKSMDNLDHLGTIRSPSAALLAKTINQQQQQEQRETQERYGQQADPNSEELNKKPIVKINRKDVTYVNEHLTNLPVSKAPVFGEQLKTSALKKSTLPLPMANTTNETQSRLTGTTLDNGVSGGGCNGDDDDVYVQLASNVSSSGTIVRDGRWSSSSGRESDAVYEVLRDEINRYDINRETIRQWDLMSSGLVNSTSISVRNVFNLPKVALTVKPDPSDPNYLQSKGGSFYDGMMLAAAAEYYGGEKYIRPDISFESTHDLYTQAQLQRAQELNLQQHYQLQNIDRSLATMQDQQPQDASPQSPMVGRGGGNETKWSSTPTGGGHDVAGYMNGRLKNESTNDRLDKNLIRTAEGNRKADSLARLDALKQQLTELEKQYEKEKPLINLVDNMVKLGSLYRGPIGGKKQLQSPESATLDRLEFNQRMQERRLLQEEQRQWDRTSPNHVELQSKVQQLYQIDKLMQEESGTLQALQRDKENLEKALATLKTKVLNRESGNMPMAMDTARQQQHTLERELTRVHQLLAANSKKLEKTVSTNARLEQELLVLRQKLQATREHRSMHSVFDSASTIDNQYMPGSVTAVLESELKRAKLLVGDMQRQRQELGQAVRQLTSYGANDSNGSEMMDHLQPDDQHLHIPPEHQQQRDQQSIGSKHKRSYSSSWVETDLDSLAGKESSTPSHNHRALSSSSSSVLTIDDEMQNLFLPSSRSKDPMEGVVESMDELYSGGAGYNYGGGVMNAADKQEIKTVRIVKRESERRTRDKEKNDRNLALSLDQVLEEEAQLMEDYQRSKSLPRGYETHELFVQNHEVLAGGDGVMGGAGTSMDGSRLMNDYYSSVVASANGNSYPVSLIDRQADLYTGHFETGLQSKYITNDMSSSVGASRSSGLSNSYQGNSYLTSGNAGISASALGGLKRKTESIQSLTNTDAELDPVFQSEAAKQIINEMATGSNAAVGENSGDSSGSGETKPPATKEEQQYQQQQRQQAQQNRQRRAVPKEKRRHHTAPHHVNAKSIELMHSENDMNKNNVNWRARDDVDLEVTIRPRSNAPDVVRSALGPREKISEHTIDKLLAAPSKILIPERYVPEQTPELSPEEKRRRQEKVEAIKKMLSDTPIGGGAGSNETGPNPVPNAEKKQREHLIQLNQILAQQVMQMSKIVAENSSAVLPSKIKRKCNAQFGANSSAAGKANDDKDHYESDLEDYDTDSPAEPLPLYQQRENYFT</sequence>
<feature type="compositionally biased region" description="Basic and acidic residues" evidence="2">
    <location>
        <begin position="1297"/>
        <end position="1306"/>
    </location>
</feature>
<feature type="compositionally biased region" description="Basic residues" evidence="2">
    <location>
        <begin position="3264"/>
        <end position="3284"/>
    </location>
</feature>
<dbReference type="EnsemblMetazoa" id="AMIN010766-RA">
    <property type="protein sequence ID" value="AMIN010766-PA"/>
    <property type="gene ID" value="AMIN010766"/>
</dbReference>
<name>A0A182WK54_9DIPT</name>
<evidence type="ECO:0000256" key="2">
    <source>
        <dbReference type="SAM" id="MobiDB-lite"/>
    </source>
</evidence>
<feature type="compositionally biased region" description="Low complexity" evidence="2">
    <location>
        <begin position="3251"/>
        <end position="3263"/>
    </location>
</feature>
<dbReference type="Pfam" id="PF25541">
    <property type="entry name" value="TBCA_PH"/>
    <property type="match status" value="1"/>
</dbReference>
<proteinExistence type="predicted"/>
<evidence type="ECO:0000313" key="5">
    <source>
        <dbReference type="Proteomes" id="UP000075920"/>
    </source>
</evidence>
<dbReference type="InterPro" id="IPR040392">
    <property type="entry name" value="PKHA4-7_PH"/>
</dbReference>
<evidence type="ECO:0000313" key="4">
    <source>
        <dbReference type="EnsemblMetazoa" id="AMIN010766-PA"/>
    </source>
</evidence>
<feature type="domain" description="PH" evidence="3">
    <location>
        <begin position="326"/>
        <end position="425"/>
    </location>
</feature>
<feature type="compositionally biased region" description="Low complexity" evidence="2">
    <location>
        <begin position="61"/>
        <end position="72"/>
    </location>
</feature>
<dbReference type="STRING" id="112268.A0A182WK54"/>
<feature type="compositionally biased region" description="Polar residues" evidence="2">
    <location>
        <begin position="77"/>
        <end position="93"/>
    </location>
</feature>